<evidence type="ECO:0000313" key="1">
    <source>
        <dbReference type="EMBL" id="EKE29153.1"/>
    </source>
</evidence>
<gene>
    <name evidence="1" type="ORF">ACD_2C00218G0002</name>
</gene>
<accession>K2G1V4</accession>
<reference evidence="1" key="1">
    <citation type="journal article" date="2012" name="Science">
        <title>Fermentation, hydrogen, and sulfur metabolism in multiple uncultivated bacterial phyla.</title>
        <authorList>
            <person name="Wrighton K.C."/>
            <person name="Thomas B.C."/>
            <person name="Sharon I."/>
            <person name="Miller C.S."/>
            <person name="Castelle C.J."/>
            <person name="VerBerkmoes N.C."/>
            <person name="Wilkins M.J."/>
            <person name="Hettich R.L."/>
            <person name="Lipton M.S."/>
            <person name="Williams K.H."/>
            <person name="Long P.E."/>
            <person name="Banfield J.F."/>
        </authorList>
    </citation>
    <scope>NUCLEOTIDE SEQUENCE [LARGE SCALE GENOMIC DNA]</scope>
</reference>
<sequence>MSEKKDFNSEKAKRNIETHAWILKEKEKDELEWRIVETLKKLNWKLTKKEIMELFHRIEVSKGLDGLKSELEKEKKLWWKEITDELLWSILDLIKEAKEVAQKWIEELKFELNKLNESKFYEIDKKAYLSSRFPWVKKLEDSELGKNIVLDMAWIAVGLADSAEAVFRLLLDLIMDLIKLPRDLARKLK</sequence>
<comment type="caution">
    <text evidence="1">The sequence shown here is derived from an EMBL/GenBank/DDBJ whole genome shotgun (WGS) entry which is preliminary data.</text>
</comment>
<proteinExistence type="predicted"/>
<protein>
    <submittedName>
        <fullName evidence="1">Uncharacterized protein</fullName>
    </submittedName>
</protein>
<name>K2G1V4_9BACT</name>
<dbReference type="AlphaFoldDB" id="K2G1V4"/>
<organism evidence="1">
    <name type="scientific">uncultured bacterium</name>
    <name type="common">gcode 4</name>
    <dbReference type="NCBI Taxonomy" id="1234023"/>
    <lineage>
        <taxon>Bacteria</taxon>
        <taxon>environmental samples</taxon>
    </lineage>
</organism>
<dbReference type="EMBL" id="AMFJ01000218">
    <property type="protein sequence ID" value="EKE29153.1"/>
    <property type="molecule type" value="Genomic_DNA"/>
</dbReference>